<dbReference type="RefSeq" id="WP_190547734.1">
    <property type="nucleotide sequence ID" value="NZ_CAWPNO010000035.1"/>
</dbReference>
<dbReference type="PANTHER" id="PTHR12526:SF510">
    <property type="entry name" value="D-INOSITOL 3-PHOSPHATE GLYCOSYLTRANSFERASE"/>
    <property type="match status" value="1"/>
</dbReference>
<comment type="caution">
    <text evidence="5">The sequence shown here is derived from an EMBL/GenBank/DDBJ whole genome shotgun (WGS) entry which is preliminary data.</text>
</comment>
<evidence type="ECO:0000259" key="4">
    <source>
        <dbReference type="Pfam" id="PF13439"/>
    </source>
</evidence>
<gene>
    <name evidence="5" type="ORF">H6G24_10520</name>
</gene>
<accession>A0ABR8A7Y0</accession>
<dbReference type="Proteomes" id="UP000658514">
    <property type="component" value="Unassembled WGS sequence"/>
</dbReference>
<dbReference type="SUPFAM" id="SSF53756">
    <property type="entry name" value="UDP-Glycosyltransferase/glycogen phosphorylase"/>
    <property type="match status" value="1"/>
</dbReference>
<dbReference type="CDD" id="cd03800">
    <property type="entry name" value="GT4_sucrose_synthase"/>
    <property type="match status" value="1"/>
</dbReference>
<evidence type="ECO:0000313" key="6">
    <source>
        <dbReference type="Proteomes" id="UP000658514"/>
    </source>
</evidence>
<evidence type="ECO:0000313" key="5">
    <source>
        <dbReference type="EMBL" id="MBD2195924.1"/>
    </source>
</evidence>
<organism evidence="5 6">
    <name type="scientific">Calothrix parietina FACHB-288</name>
    <dbReference type="NCBI Taxonomy" id="2692896"/>
    <lineage>
        <taxon>Bacteria</taxon>
        <taxon>Bacillati</taxon>
        <taxon>Cyanobacteriota</taxon>
        <taxon>Cyanophyceae</taxon>
        <taxon>Nostocales</taxon>
        <taxon>Calotrichaceae</taxon>
        <taxon>Calothrix</taxon>
    </lineage>
</organism>
<dbReference type="InterPro" id="IPR028098">
    <property type="entry name" value="Glyco_trans_4-like_N"/>
</dbReference>
<name>A0ABR8A7Y0_9CYAN</name>
<dbReference type="PANTHER" id="PTHR12526">
    <property type="entry name" value="GLYCOSYLTRANSFERASE"/>
    <property type="match status" value="1"/>
</dbReference>
<proteinExistence type="predicted"/>
<dbReference type="InterPro" id="IPR001296">
    <property type="entry name" value="Glyco_trans_1"/>
</dbReference>
<evidence type="ECO:0000256" key="1">
    <source>
        <dbReference type="ARBA" id="ARBA00022676"/>
    </source>
</evidence>
<evidence type="ECO:0000256" key="2">
    <source>
        <dbReference type="ARBA" id="ARBA00022679"/>
    </source>
</evidence>
<dbReference type="Pfam" id="PF00534">
    <property type="entry name" value="Glycos_transf_1"/>
    <property type="match status" value="1"/>
</dbReference>
<feature type="domain" description="Glycosyltransferase subfamily 4-like N-terminal" evidence="4">
    <location>
        <begin position="28"/>
        <end position="204"/>
    </location>
</feature>
<feature type="domain" description="Glycosyl transferase family 1" evidence="3">
    <location>
        <begin position="210"/>
        <end position="388"/>
    </location>
</feature>
<sequence length="445" mass="49101">MNATSEKRIALISVHGDPAIEIGKEEAGGQNVYVRKVGEALGRLGWQVDMFTRQVSADQQQIVQHSENCRTIRFQAGALEFVPRDNLFDYLPEFIEKFLAFQKENNITYQLIHTNYWLSSWVGMQLKKIQGSKQVHTYHSLGAVKYNTIENIPPIATKRLAVEKEVLETAETIVATSPQEKQHMRSLVSKKGNIDIIPCGTDVQQFGSVDRETARAKLNIDPEAKVVLYVGRFDPRKGIETVVRAVGASELRESQKLHLIIGGGSTPGNSDGIERDRIEGIINELGMSDITNLPGRLCQTVLPTYYAAADVCVVPSHYEPFGLVAIEAMASGTPVVASDVGGLQFTVVPEVTGLLAPPQDVPAFTKAIDRILMDQQWRNELGQAARERVINKFSWDGVAAQLSELYTQLLEQPVTKSLVQTLEQTLEQTAVPPAVESTKQPALLS</sequence>
<dbReference type="Gene3D" id="3.40.50.2000">
    <property type="entry name" value="Glycogen Phosphorylase B"/>
    <property type="match status" value="2"/>
</dbReference>
<dbReference type="Pfam" id="PF13439">
    <property type="entry name" value="Glyco_transf_4"/>
    <property type="match status" value="1"/>
</dbReference>
<protein>
    <submittedName>
        <fullName evidence="5">Glycosyltransferase family 1 protein</fullName>
    </submittedName>
</protein>
<keyword evidence="6" id="KW-1185">Reference proteome</keyword>
<keyword evidence="1" id="KW-0328">Glycosyltransferase</keyword>
<evidence type="ECO:0000259" key="3">
    <source>
        <dbReference type="Pfam" id="PF00534"/>
    </source>
</evidence>
<reference evidence="5 6" key="1">
    <citation type="journal article" date="2020" name="ISME J.">
        <title>Comparative genomics reveals insights into cyanobacterial evolution and habitat adaptation.</title>
        <authorList>
            <person name="Chen M.Y."/>
            <person name="Teng W.K."/>
            <person name="Zhao L."/>
            <person name="Hu C.X."/>
            <person name="Zhou Y.K."/>
            <person name="Han B.P."/>
            <person name="Song L.R."/>
            <person name="Shu W.S."/>
        </authorList>
    </citation>
    <scope>NUCLEOTIDE SEQUENCE [LARGE SCALE GENOMIC DNA]</scope>
    <source>
        <strain evidence="5 6">FACHB-288</strain>
    </source>
</reference>
<dbReference type="EMBL" id="JACJQH010000013">
    <property type="protein sequence ID" value="MBD2195924.1"/>
    <property type="molecule type" value="Genomic_DNA"/>
</dbReference>
<keyword evidence="2" id="KW-0808">Transferase</keyword>